<name>A0A1Y2E8I5_9FUNG</name>
<feature type="transmembrane region" description="Helical" evidence="6">
    <location>
        <begin position="60"/>
        <end position="79"/>
    </location>
</feature>
<comment type="caution">
    <text evidence="8">The sequence shown here is derived from an EMBL/GenBank/DDBJ whole genome shotgun (WGS) entry which is preliminary data.</text>
</comment>
<comment type="subcellular location">
    <subcellularLocation>
        <location evidence="1">Membrane</location>
        <topology evidence="1">Multi-pass membrane protein</topology>
    </subcellularLocation>
</comment>
<dbReference type="Gene3D" id="1.20.144.10">
    <property type="entry name" value="Phosphatidic acid phosphatase type 2/haloperoxidase"/>
    <property type="match status" value="1"/>
</dbReference>
<evidence type="ECO:0000256" key="5">
    <source>
        <dbReference type="ARBA" id="ARBA00023136"/>
    </source>
</evidence>
<gene>
    <name evidence="8" type="ORF">LY90DRAFT_314925</name>
</gene>
<dbReference type="EMBL" id="MCOG01000048">
    <property type="protein sequence ID" value="ORY67881.1"/>
    <property type="molecule type" value="Genomic_DNA"/>
</dbReference>
<evidence type="ECO:0000313" key="9">
    <source>
        <dbReference type="Proteomes" id="UP000193920"/>
    </source>
</evidence>
<feature type="domain" description="Phosphatidic acid phosphatase type 2/haloperoxidase" evidence="7">
    <location>
        <begin position="15"/>
        <end position="138"/>
    </location>
</feature>
<dbReference type="InterPro" id="IPR036938">
    <property type="entry name" value="PAP2/HPO_sf"/>
</dbReference>
<feature type="non-terminal residue" evidence="8">
    <location>
        <position position="1"/>
    </location>
</feature>
<evidence type="ECO:0000256" key="4">
    <source>
        <dbReference type="ARBA" id="ARBA00022989"/>
    </source>
</evidence>
<keyword evidence="3 6" id="KW-0812">Transmembrane</keyword>
<dbReference type="SMART" id="SM00014">
    <property type="entry name" value="acidPPc"/>
    <property type="match status" value="1"/>
</dbReference>
<dbReference type="Pfam" id="PF01569">
    <property type="entry name" value="PAP2"/>
    <property type="match status" value="1"/>
</dbReference>
<comment type="similarity">
    <text evidence="2">Belongs to the PA-phosphatase related phosphoesterase family.</text>
</comment>
<evidence type="ECO:0000256" key="3">
    <source>
        <dbReference type="ARBA" id="ARBA00022692"/>
    </source>
</evidence>
<feature type="transmembrane region" description="Helical" evidence="6">
    <location>
        <begin position="91"/>
        <end position="110"/>
    </location>
</feature>
<evidence type="ECO:0000259" key="7">
    <source>
        <dbReference type="SMART" id="SM00014"/>
    </source>
</evidence>
<evidence type="ECO:0000256" key="1">
    <source>
        <dbReference type="ARBA" id="ARBA00004141"/>
    </source>
</evidence>
<dbReference type="SUPFAM" id="SSF48317">
    <property type="entry name" value="Acid phosphatase/Vanadium-dependent haloperoxidase"/>
    <property type="match status" value="1"/>
</dbReference>
<dbReference type="Proteomes" id="UP000193920">
    <property type="component" value="Unassembled WGS sequence"/>
</dbReference>
<dbReference type="GO" id="GO:0008195">
    <property type="term" value="F:phosphatidate phosphatase activity"/>
    <property type="evidence" value="ECO:0007669"/>
    <property type="project" value="TreeGrafter"/>
</dbReference>
<dbReference type="GO" id="GO:0046839">
    <property type="term" value="P:phospholipid dephosphorylation"/>
    <property type="evidence" value="ECO:0007669"/>
    <property type="project" value="TreeGrafter"/>
</dbReference>
<feature type="non-terminal residue" evidence="8">
    <location>
        <position position="154"/>
    </location>
</feature>
<dbReference type="InterPro" id="IPR000326">
    <property type="entry name" value="PAP2/HPO"/>
</dbReference>
<feature type="transmembrane region" description="Helical" evidence="6">
    <location>
        <begin position="122"/>
        <end position="141"/>
    </location>
</feature>
<keyword evidence="9" id="KW-1185">Reference proteome</keyword>
<dbReference type="PANTHER" id="PTHR10165">
    <property type="entry name" value="LIPID PHOSPHATE PHOSPHATASE"/>
    <property type="match status" value="1"/>
</dbReference>
<sequence>FGRFRPDFLSRCQINTDMVKEIIAGQYIVDGLPVGHDRLFDLSICTNPNTKILDEGRRSFPSGHSSTICSTFVLLTFYLAGKLRVFDHRVYIWRLVISILPIFGAIYIMSTRHQDNLHHWSDLLGGAILGSLVAIIVYHFFYPPVTSFYSNKPY</sequence>
<keyword evidence="4 6" id="KW-1133">Transmembrane helix</keyword>
<evidence type="ECO:0000313" key="8">
    <source>
        <dbReference type="EMBL" id="ORY67881.1"/>
    </source>
</evidence>
<dbReference type="GO" id="GO:0016020">
    <property type="term" value="C:membrane"/>
    <property type="evidence" value="ECO:0007669"/>
    <property type="project" value="UniProtKB-SubCell"/>
</dbReference>
<keyword evidence="5 6" id="KW-0472">Membrane</keyword>
<dbReference type="OrthoDB" id="10030083at2759"/>
<dbReference type="AlphaFoldDB" id="A0A1Y2E8I5"/>
<dbReference type="GO" id="GO:0006644">
    <property type="term" value="P:phospholipid metabolic process"/>
    <property type="evidence" value="ECO:0007669"/>
    <property type="project" value="InterPro"/>
</dbReference>
<protein>
    <submittedName>
        <fullName evidence="8">PAP2-domain-containing protein</fullName>
    </submittedName>
</protein>
<evidence type="ECO:0000256" key="2">
    <source>
        <dbReference type="ARBA" id="ARBA00008816"/>
    </source>
</evidence>
<dbReference type="PANTHER" id="PTHR10165:SF35">
    <property type="entry name" value="RE23632P"/>
    <property type="match status" value="1"/>
</dbReference>
<dbReference type="STRING" id="1754190.A0A1Y2E8I5"/>
<evidence type="ECO:0000256" key="6">
    <source>
        <dbReference type="SAM" id="Phobius"/>
    </source>
</evidence>
<reference evidence="8 9" key="1">
    <citation type="submission" date="2016-08" db="EMBL/GenBank/DDBJ databases">
        <title>A Parts List for Fungal Cellulosomes Revealed by Comparative Genomics.</title>
        <authorList>
            <consortium name="DOE Joint Genome Institute"/>
            <person name="Haitjema C.H."/>
            <person name="Gilmore S.P."/>
            <person name="Henske J.K."/>
            <person name="Solomon K.V."/>
            <person name="De Groot R."/>
            <person name="Kuo A."/>
            <person name="Mondo S.J."/>
            <person name="Salamov A.A."/>
            <person name="Labutti K."/>
            <person name="Zhao Z."/>
            <person name="Chiniquy J."/>
            <person name="Barry K."/>
            <person name="Brewer H.M."/>
            <person name="Purvine S.O."/>
            <person name="Wright A.T."/>
            <person name="Boxma B."/>
            <person name="Van Alen T."/>
            <person name="Hackstein J.H."/>
            <person name="Baker S.E."/>
            <person name="Grigoriev I.V."/>
            <person name="O'Malley M.A."/>
        </authorList>
    </citation>
    <scope>NUCLEOTIDE SEQUENCE [LARGE SCALE GENOMIC DNA]</scope>
    <source>
        <strain evidence="8 9">G1</strain>
    </source>
</reference>
<accession>A0A1Y2E8I5</accession>
<proteinExistence type="inferred from homology"/>
<organism evidence="8 9">
    <name type="scientific">Neocallimastix californiae</name>
    <dbReference type="NCBI Taxonomy" id="1754190"/>
    <lineage>
        <taxon>Eukaryota</taxon>
        <taxon>Fungi</taxon>
        <taxon>Fungi incertae sedis</taxon>
        <taxon>Chytridiomycota</taxon>
        <taxon>Chytridiomycota incertae sedis</taxon>
        <taxon>Neocallimastigomycetes</taxon>
        <taxon>Neocallimastigales</taxon>
        <taxon>Neocallimastigaceae</taxon>
        <taxon>Neocallimastix</taxon>
    </lineage>
</organism>
<dbReference type="InterPro" id="IPR043216">
    <property type="entry name" value="PAP-like"/>
</dbReference>